<feature type="compositionally biased region" description="Basic and acidic residues" evidence="1">
    <location>
        <begin position="68"/>
        <end position="78"/>
    </location>
</feature>
<dbReference type="EMBL" id="JADCTT010000008">
    <property type="protein sequence ID" value="KAF9748928.1"/>
    <property type="molecule type" value="Genomic_DNA"/>
</dbReference>
<proteinExistence type="predicted"/>
<feature type="compositionally biased region" description="Low complexity" evidence="1">
    <location>
        <begin position="46"/>
        <end position="64"/>
    </location>
</feature>
<reference evidence="2" key="1">
    <citation type="submission" date="2020-10" db="EMBL/GenBank/DDBJ databases">
        <title>High-Quality Genome Resource of Clonostachys rosea strain S41 by Oxford Nanopore Long-Read Sequencing.</title>
        <authorList>
            <person name="Wang H."/>
        </authorList>
    </citation>
    <scope>NUCLEOTIDE SEQUENCE</scope>
    <source>
        <strain evidence="2">S41</strain>
    </source>
</reference>
<dbReference type="Proteomes" id="UP000616885">
    <property type="component" value="Unassembled WGS sequence"/>
</dbReference>
<evidence type="ECO:0000313" key="2">
    <source>
        <dbReference type="EMBL" id="KAF9748928.1"/>
    </source>
</evidence>
<organism evidence="2 3">
    <name type="scientific">Bionectria ochroleuca</name>
    <name type="common">Gliocladium roseum</name>
    <dbReference type="NCBI Taxonomy" id="29856"/>
    <lineage>
        <taxon>Eukaryota</taxon>
        <taxon>Fungi</taxon>
        <taxon>Dikarya</taxon>
        <taxon>Ascomycota</taxon>
        <taxon>Pezizomycotina</taxon>
        <taxon>Sordariomycetes</taxon>
        <taxon>Hypocreomycetidae</taxon>
        <taxon>Hypocreales</taxon>
        <taxon>Bionectriaceae</taxon>
        <taxon>Clonostachys</taxon>
    </lineage>
</organism>
<protein>
    <submittedName>
        <fullName evidence="2">Uncharacterized protein</fullName>
    </submittedName>
</protein>
<gene>
    <name evidence="2" type="ORF">IM811_016723</name>
</gene>
<evidence type="ECO:0000313" key="3">
    <source>
        <dbReference type="Proteomes" id="UP000616885"/>
    </source>
</evidence>
<name>A0A8H7KEB7_BIOOC</name>
<feature type="region of interest" description="Disordered" evidence="1">
    <location>
        <begin position="36"/>
        <end position="82"/>
    </location>
</feature>
<dbReference type="AlphaFoldDB" id="A0A8H7KEB7"/>
<feature type="region of interest" description="Disordered" evidence="1">
    <location>
        <begin position="130"/>
        <end position="154"/>
    </location>
</feature>
<sequence>MTLPSVASFPHEYRPYIQPPIKKQLRINLSIRSLQSPFYPPRTKNPSQLSPLSKPSLTPSPISPRINGEQKKPSRHESPSTPLTHAMVAKRVRAAPLGLQAVHVRVPAPPAAAAHPGAVEVLEAAEARGALRGDDEAAGRPGRGAEGEEEEGMWMTLGQVATMRRVAGSRTA</sequence>
<evidence type="ECO:0000256" key="1">
    <source>
        <dbReference type="SAM" id="MobiDB-lite"/>
    </source>
</evidence>
<feature type="compositionally biased region" description="Basic and acidic residues" evidence="1">
    <location>
        <begin position="130"/>
        <end position="146"/>
    </location>
</feature>
<comment type="caution">
    <text evidence="2">The sequence shown here is derived from an EMBL/GenBank/DDBJ whole genome shotgun (WGS) entry which is preliminary data.</text>
</comment>
<accession>A0A8H7KEB7</accession>